<evidence type="ECO:0000256" key="5">
    <source>
        <dbReference type="ARBA" id="ARBA00035478"/>
    </source>
</evidence>
<dbReference type="InterPro" id="IPR003256">
    <property type="entry name" value="Ribosomal_uL24"/>
</dbReference>
<keyword evidence="2 7" id="KW-0689">Ribosomal protein</keyword>
<dbReference type="GO" id="GO:0003723">
    <property type="term" value="F:RNA binding"/>
    <property type="evidence" value="ECO:0007669"/>
    <property type="project" value="InterPro"/>
</dbReference>
<dbReference type="InterPro" id="IPR041988">
    <property type="entry name" value="Ribosomal_uL24_KOW"/>
</dbReference>
<evidence type="ECO:0000313" key="8">
    <source>
        <dbReference type="Proteomes" id="UP000289537"/>
    </source>
</evidence>
<evidence type="ECO:0000256" key="3">
    <source>
        <dbReference type="ARBA" id="ARBA00023274"/>
    </source>
</evidence>
<comment type="similarity">
    <text evidence="1">Belongs to the universal ribosomal protein uL24 family.</text>
</comment>
<dbReference type="GO" id="GO:0003735">
    <property type="term" value="F:structural constituent of ribosome"/>
    <property type="evidence" value="ECO:0007669"/>
    <property type="project" value="InterPro"/>
</dbReference>
<name>A0A2Z5TIN5_9GAMM</name>
<evidence type="ECO:0000256" key="4">
    <source>
        <dbReference type="ARBA" id="ARBA00035206"/>
    </source>
</evidence>
<evidence type="ECO:0000259" key="6">
    <source>
        <dbReference type="SMART" id="SM00739"/>
    </source>
</evidence>
<dbReference type="InterPro" id="IPR005824">
    <property type="entry name" value="KOW"/>
</dbReference>
<reference evidence="7 8" key="1">
    <citation type="journal article" date="2017" name="Proc. Natl. Acad. Sci. U.S.A.">
        <title>Small genome symbiont underlies cuticle hardness in beetles.</title>
        <authorList>
            <person name="Anbutsu H."/>
            <person name="Moriyama M."/>
            <person name="Nikoh N."/>
            <person name="Hosokawa T."/>
            <person name="Futahashi R."/>
            <person name="Tanahashi M."/>
            <person name="Meng X.Y."/>
            <person name="Kuriwada T."/>
            <person name="Mori N."/>
            <person name="Oshima K."/>
            <person name="Hattori M."/>
            <person name="Fujie M."/>
            <person name="Satoh N."/>
            <person name="Maeda T."/>
            <person name="Shigenobu S."/>
            <person name="Koga R."/>
            <person name="Fukatsu T."/>
        </authorList>
    </citation>
    <scope>NUCLEOTIDE SEQUENCE [LARGE SCALE GENOMIC DNA]</scope>
    <source>
        <strain evidence="7">NARRFE1</strain>
    </source>
</reference>
<dbReference type="SUPFAM" id="SSF50104">
    <property type="entry name" value="Translation proteins SH3-like domain"/>
    <property type="match status" value="1"/>
</dbReference>
<dbReference type="InterPro" id="IPR057264">
    <property type="entry name" value="Ribosomal_uL24_C"/>
</dbReference>
<dbReference type="GO" id="GO:0005840">
    <property type="term" value="C:ribosome"/>
    <property type="evidence" value="ECO:0007669"/>
    <property type="project" value="UniProtKB-KW"/>
</dbReference>
<dbReference type="InterPro" id="IPR008991">
    <property type="entry name" value="Translation_prot_SH3-like_sf"/>
</dbReference>
<proteinExistence type="inferred from homology"/>
<keyword evidence="3" id="KW-0687">Ribonucleoprotein</keyword>
<dbReference type="CDD" id="cd06089">
    <property type="entry name" value="KOW_RPL26"/>
    <property type="match status" value="1"/>
</dbReference>
<feature type="domain" description="KOW" evidence="6">
    <location>
        <begin position="4"/>
        <end position="31"/>
    </location>
</feature>
<evidence type="ECO:0000256" key="2">
    <source>
        <dbReference type="ARBA" id="ARBA00022980"/>
    </source>
</evidence>
<evidence type="ECO:0000256" key="1">
    <source>
        <dbReference type="ARBA" id="ARBA00010618"/>
    </source>
</evidence>
<dbReference type="GO" id="GO:1990904">
    <property type="term" value="C:ribonucleoprotein complex"/>
    <property type="evidence" value="ECO:0007669"/>
    <property type="project" value="UniProtKB-KW"/>
</dbReference>
<dbReference type="Pfam" id="PF17136">
    <property type="entry name" value="ribosomal_L24"/>
    <property type="match status" value="1"/>
</dbReference>
<evidence type="ECO:0000313" key="7">
    <source>
        <dbReference type="EMBL" id="BBA85102.1"/>
    </source>
</evidence>
<keyword evidence="8" id="KW-1185">Reference proteome</keyword>
<dbReference type="Pfam" id="PF00467">
    <property type="entry name" value="KOW"/>
    <property type="match status" value="1"/>
</dbReference>
<dbReference type="SMART" id="SM00739">
    <property type="entry name" value="KOW"/>
    <property type="match status" value="1"/>
</dbReference>
<organism evidence="7 8">
    <name type="scientific">endosymbiont of Rhynchophorus ferrugineus</name>
    <dbReference type="NCBI Taxonomy" id="1972133"/>
    <lineage>
        <taxon>Bacteria</taxon>
        <taxon>Pseudomonadati</taxon>
        <taxon>Pseudomonadota</taxon>
        <taxon>Gammaproteobacteria</taxon>
        <taxon>Candidatus Nardonella</taxon>
    </lineage>
</organism>
<dbReference type="GO" id="GO:0006412">
    <property type="term" value="P:translation"/>
    <property type="evidence" value="ECO:0007669"/>
    <property type="project" value="InterPro"/>
</dbReference>
<dbReference type="Proteomes" id="UP000289537">
    <property type="component" value="Chromosome"/>
</dbReference>
<dbReference type="InterPro" id="IPR014722">
    <property type="entry name" value="Rib_uL2_dom2"/>
</dbReference>
<protein>
    <recommendedName>
        <fullName evidence="4">Large ribosomal subunit protein uL24</fullName>
    </recommendedName>
    <alternativeName>
        <fullName evidence="5">50S ribosomal protein L24</fullName>
    </alternativeName>
</protein>
<dbReference type="KEGG" id="eor:NARRFE1_01670"/>
<dbReference type="PANTHER" id="PTHR12903">
    <property type="entry name" value="MITOCHONDRIAL RIBOSOMAL PROTEIN L24"/>
    <property type="match status" value="1"/>
</dbReference>
<dbReference type="Gene3D" id="2.30.30.30">
    <property type="match status" value="1"/>
</dbReference>
<dbReference type="RefSeq" id="WP_148708450.1">
    <property type="nucleotide sequence ID" value="NZ_AP018161.1"/>
</dbReference>
<dbReference type="AlphaFoldDB" id="A0A2Z5TIN5"/>
<gene>
    <name evidence="7" type="primary">rplX</name>
    <name evidence="7" type="ORF">NARRFE1_01670</name>
</gene>
<dbReference type="EMBL" id="AP018161">
    <property type="protein sequence ID" value="BBA85102.1"/>
    <property type="molecule type" value="Genomic_DNA"/>
</dbReference>
<sequence>MKSKIKKNVYVKIIYGKYKNKIGLVKKVFKNKNYLIVDKINLVHKHIKKNINSSKSFIFLKESKIHISNVVFFKK</sequence>
<accession>A0A2Z5TIN5</accession>